<sequence length="654" mass="72722">MAKRSRAVGPSYGRDRKITLQSRMYIANQTGDADAFFPGAASTMPGKGHSPSPTVGTYAPCPFAVSDILPPVPDQVPSQVPGKKRKRNGTQGGRTLVQTRPQEWPFGPRGDAAERMDVSYRIEPLKGWLDMTRYNSFVLNKVKYYSDSFVYVANDATVERQKRADEDPDQPDEARLEGHWVVRILEIRALDEQHVYARVYWMYSADDLPLKSAADQGPVPEQVPECGHNELIASNHMDIINVVSVTGRATVNHVCANAAEDEGGLYWQWAFDYRTSKLSWWGQIQTNPSNSVLPGPSGESTTEGERSARGTRPLLPVTPVKDDVKEAQAPPKTEADSANRTKIANLVGFPTDAAEPPATTNLCSGNRAEPRETVADKRLASQTEGIRSKGPVVGYAARGLRPFSKHEAPSQGTPPATRLTSISVLTCLQRILESSCYTFAVRATDPQEPGTLPWDAAEALELHRFIEALRAIKEITPKSPLDKLFRSITDIRHGAVHRWRVSEERVEQYLRDAWKFAVLLGDIQCTTEISTLAREFLNGCEKSWAIPVEAEVALLEGDGGPAPKLIDLRLVRRAAFLDHPGLPRQVEDPPIAGAMGRRTIDSYYGKIEFGYWLRPVIMRDRFRGHRQAGSEHSQYRCGKNYLHNSMRAETSRVK</sequence>
<dbReference type="Gene3D" id="2.30.30.490">
    <property type="match status" value="1"/>
</dbReference>
<reference evidence="2 3" key="1">
    <citation type="journal article" date="2024" name="Microbiol. Resour. Announc.">
        <title>Genome annotations for the ascomycete fungi Trichoderma harzianum, Trichoderma aggressivum, and Purpureocillium lilacinum.</title>
        <authorList>
            <person name="Beijen E.P.W."/>
            <person name="Ohm R.A."/>
        </authorList>
    </citation>
    <scope>NUCLEOTIDE SEQUENCE [LARGE SCALE GENOMIC DNA]</scope>
    <source>
        <strain evidence="2 3">CBS 150709</strain>
    </source>
</reference>
<evidence type="ECO:0008006" key="4">
    <source>
        <dbReference type="Google" id="ProtNLM"/>
    </source>
</evidence>
<dbReference type="CDD" id="cd04370">
    <property type="entry name" value="BAH"/>
    <property type="match status" value="1"/>
</dbReference>
<name>A0ABR0BG65_PURLI</name>
<evidence type="ECO:0000313" key="3">
    <source>
        <dbReference type="Proteomes" id="UP001287286"/>
    </source>
</evidence>
<gene>
    <name evidence="2" type="ORF">Purlil1_12781</name>
</gene>
<dbReference type="EMBL" id="JAWRVI010000132">
    <property type="protein sequence ID" value="KAK4075177.1"/>
    <property type="molecule type" value="Genomic_DNA"/>
</dbReference>
<protein>
    <recommendedName>
        <fullName evidence="4">BAH domain-containing protein</fullName>
    </recommendedName>
</protein>
<comment type="caution">
    <text evidence="2">The sequence shown here is derived from an EMBL/GenBank/DDBJ whole genome shotgun (WGS) entry which is preliminary data.</text>
</comment>
<accession>A0ABR0BG65</accession>
<keyword evidence="3" id="KW-1185">Reference proteome</keyword>
<dbReference type="InterPro" id="IPR043151">
    <property type="entry name" value="BAH_sf"/>
</dbReference>
<feature type="region of interest" description="Disordered" evidence="1">
    <location>
        <begin position="72"/>
        <end position="95"/>
    </location>
</feature>
<organism evidence="2 3">
    <name type="scientific">Purpureocillium lilacinum</name>
    <name type="common">Paecilomyces lilacinus</name>
    <dbReference type="NCBI Taxonomy" id="33203"/>
    <lineage>
        <taxon>Eukaryota</taxon>
        <taxon>Fungi</taxon>
        <taxon>Dikarya</taxon>
        <taxon>Ascomycota</taxon>
        <taxon>Pezizomycotina</taxon>
        <taxon>Sordariomycetes</taxon>
        <taxon>Hypocreomycetidae</taxon>
        <taxon>Hypocreales</taxon>
        <taxon>Ophiocordycipitaceae</taxon>
        <taxon>Purpureocillium</taxon>
    </lineage>
</organism>
<dbReference type="Proteomes" id="UP001287286">
    <property type="component" value="Unassembled WGS sequence"/>
</dbReference>
<feature type="region of interest" description="Disordered" evidence="1">
    <location>
        <begin position="286"/>
        <end position="336"/>
    </location>
</feature>
<proteinExistence type="predicted"/>
<evidence type="ECO:0000256" key="1">
    <source>
        <dbReference type="SAM" id="MobiDB-lite"/>
    </source>
</evidence>
<evidence type="ECO:0000313" key="2">
    <source>
        <dbReference type="EMBL" id="KAK4075177.1"/>
    </source>
</evidence>